<dbReference type="Pfam" id="PF14604">
    <property type="entry name" value="SH3_9"/>
    <property type="match status" value="2"/>
</dbReference>
<gene>
    <name evidence="5" type="ORF">AB205_0104010</name>
</gene>
<dbReference type="FunFam" id="2.30.30.40:FF:000024">
    <property type="entry name" value="Intersectin 1"/>
    <property type="match status" value="1"/>
</dbReference>
<dbReference type="SMART" id="SM00326">
    <property type="entry name" value="SH3"/>
    <property type="match status" value="5"/>
</dbReference>
<keyword evidence="1 2" id="KW-0728">SH3 domain</keyword>
<dbReference type="CDD" id="cd11838">
    <property type="entry name" value="SH3_Intersectin_3"/>
    <property type="match status" value="1"/>
</dbReference>
<evidence type="ECO:0000256" key="2">
    <source>
        <dbReference type="PROSITE-ProRule" id="PRU00192"/>
    </source>
</evidence>
<dbReference type="PRINTS" id="PR00452">
    <property type="entry name" value="SH3DOMAIN"/>
</dbReference>
<evidence type="ECO:0000259" key="4">
    <source>
        <dbReference type="PROSITE" id="PS50002"/>
    </source>
</evidence>
<feature type="region of interest" description="Disordered" evidence="3">
    <location>
        <begin position="230"/>
        <end position="254"/>
    </location>
</feature>
<dbReference type="InterPro" id="IPR050384">
    <property type="entry name" value="Endophilin_SH3RF"/>
</dbReference>
<dbReference type="CDD" id="cd11990">
    <property type="entry name" value="SH3_Intersectin2_2"/>
    <property type="match status" value="1"/>
</dbReference>
<reference evidence="6" key="1">
    <citation type="journal article" date="2017" name="Nat. Commun.">
        <title>The North American bullfrog draft genome provides insight into hormonal regulation of long noncoding RNA.</title>
        <authorList>
            <person name="Hammond S.A."/>
            <person name="Warren R.L."/>
            <person name="Vandervalk B.P."/>
            <person name="Kucuk E."/>
            <person name="Khan H."/>
            <person name="Gibb E.A."/>
            <person name="Pandoh P."/>
            <person name="Kirk H."/>
            <person name="Zhao Y."/>
            <person name="Jones M."/>
            <person name="Mungall A.J."/>
            <person name="Coope R."/>
            <person name="Pleasance S."/>
            <person name="Moore R.A."/>
            <person name="Holt R.A."/>
            <person name="Round J.M."/>
            <person name="Ohora S."/>
            <person name="Walle B.V."/>
            <person name="Veldhoen N."/>
            <person name="Helbing C.C."/>
            <person name="Birol I."/>
        </authorList>
    </citation>
    <scope>NUCLEOTIDE SEQUENCE [LARGE SCALE GENOMIC DNA]</scope>
</reference>
<evidence type="ECO:0000313" key="6">
    <source>
        <dbReference type="Proteomes" id="UP000228934"/>
    </source>
</evidence>
<feature type="non-terminal residue" evidence="5">
    <location>
        <position position="1"/>
    </location>
</feature>
<dbReference type="FunFam" id="2.30.30.40:FF:000041">
    <property type="entry name" value="Intersectin 1"/>
    <property type="match status" value="1"/>
</dbReference>
<dbReference type="Gene3D" id="2.30.30.40">
    <property type="entry name" value="SH3 Domains"/>
    <property type="match status" value="5"/>
</dbReference>
<dbReference type="Proteomes" id="UP000228934">
    <property type="component" value="Unassembled WGS sequence"/>
</dbReference>
<accession>A0A2G9RF79</accession>
<feature type="region of interest" description="Disordered" evidence="3">
    <location>
        <begin position="17"/>
        <end position="128"/>
    </location>
</feature>
<protein>
    <recommendedName>
        <fullName evidence="4">SH3 domain-containing protein</fullName>
    </recommendedName>
</protein>
<feature type="domain" description="SH3" evidence="4">
    <location>
        <begin position="293"/>
        <end position="351"/>
    </location>
</feature>
<name>A0A2G9RF79_AQUCT</name>
<dbReference type="InterPro" id="IPR001452">
    <property type="entry name" value="SH3_domain"/>
</dbReference>
<dbReference type="PANTHER" id="PTHR14167">
    <property type="entry name" value="SH3 DOMAIN-CONTAINING"/>
    <property type="match status" value="1"/>
</dbReference>
<dbReference type="CDD" id="cd11994">
    <property type="entry name" value="SH3_Intersectin2_4"/>
    <property type="match status" value="1"/>
</dbReference>
<dbReference type="InterPro" id="IPR035740">
    <property type="entry name" value="Intersectin-2_SH3_4"/>
</dbReference>
<dbReference type="PRINTS" id="PR00499">
    <property type="entry name" value="P67PHOX"/>
</dbReference>
<dbReference type="Pfam" id="PF07653">
    <property type="entry name" value="SH3_2"/>
    <property type="match status" value="2"/>
</dbReference>
<proteinExistence type="predicted"/>
<feature type="domain" description="SH3" evidence="4">
    <location>
        <begin position="376"/>
        <end position="434"/>
    </location>
</feature>
<evidence type="ECO:0000256" key="3">
    <source>
        <dbReference type="SAM" id="MobiDB-lite"/>
    </source>
</evidence>
<dbReference type="EMBL" id="KV944946">
    <property type="protein sequence ID" value="PIO25911.1"/>
    <property type="molecule type" value="Genomic_DNA"/>
</dbReference>
<feature type="domain" description="SH3" evidence="4">
    <location>
        <begin position="153"/>
        <end position="214"/>
    </location>
</feature>
<dbReference type="InterPro" id="IPR036028">
    <property type="entry name" value="SH3-like_dom_sf"/>
</dbReference>
<dbReference type="OrthoDB" id="2015333at2759"/>
<sequence>RAKQEKENLWKERVKREEEEKQKRLEEERRKEQILLEKQRAEEEAARIKEREAQQQKLAEERQQEEEEKRKRAEIQREAEERRKREEEQRKQAELKREAEEKSKAEEEERRRKDSSTNKEPEKRFSKLNIDEKFADKLKSIGPAGTSERRKSSVFVNYKALYPFEARNADELSFDAGNILQVDEKNIGEPGWLYGCLSGNVGWFPSNYAERLPETEKSLSPKKALLPPSISVSSTSLPAKSLSPTKPSEGDKEYKNLPFSSLNVNSTWQKMSAFTRTISPGSVSPIHGQGQPVEEVKAQALCSWTAKKDNHLNFTKNDTITVLEQQENWWFGEVRGQKGWFPKSYVKILPGSENKSPEPEPLYAAVKKKPATPSYTPADEYVALYPYSSTESSDLTFNEGDMILVTQKDGEWWTGTIGDRSGIFPSNYVRPRDQEGSSSVGKTGTLTKKPEIAQVTTAYTATGTEQLSLAPGQLILILKKNASGWWQGELQARGKKRQKGWFPATHVKLLGPSNDKAAPAFNPVCQVIAMYEYVANNEDELNFGKGQLINVINKDDADWWQGEINGVTGLFPSNYVKMTTECDPSQQLNAMFTDKDRAVPACLTADDLVPQQWKSYTGLILCRITSVIFNN</sequence>
<feature type="compositionally biased region" description="Polar residues" evidence="3">
    <location>
        <begin position="230"/>
        <end position="246"/>
    </location>
</feature>
<evidence type="ECO:0000256" key="1">
    <source>
        <dbReference type="ARBA" id="ARBA00022443"/>
    </source>
</evidence>
<keyword evidence="6" id="KW-1185">Reference proteome</keyword>
<feature type="domain" description="SH3" evidence="4">
    <location>
        <begin position="522"/>
        <end position="581"/>
    </location>
</feature>
<feature type="non-terminal residue" evidence="5">
    <location>
        <position position="631"/>
    </location>
</feature>
<evidence type="ECO:0000313" key="5">
    <source>
        <dbReference type="EMBL" id="PIO25911.1"/>
    </source>
</evidence>
<dbReference type="PROSITE" id="PS50002">
    <property type="entry name" value="SH3"/>
    <property type="match status" value="5"/>
</dbReference>
<dbReference type="AlphaFoldDB" id="A0A2G9RF79"/>
<dbReference type="SUPFAM" id="SSF50044">
    <property type="entry name" value="SH3-domain"/>
    <property type="match status" value="5"/>
</dbReference>
<organism evidence="5 6">
    <name type="scientific">Aquarana catesbeiana</name>
    <name type="common">American bullfrog</name>
    <name type="synonym">Rana catesbeiana</name>
    <dbReference type="NCBI Taxonomy" id="8400"/>
    <lineage>
        <taxon>Eukaryota</taxon>
        <taxon>Metazoa</taxon>
        <taxon>Chordata</taxon>
        <taxon>Craniata</taxon>
        <taxon>Vertebrata</taxon>
        <taxon>Euteleostomi</taxon>
        <taxon>Amphibia</taxon>
        <taxon>Batrachia</taxon>
        <taxon>Anura</taxon>
        <taxon>Neobatrachia</taxon>
        <taxon>Ranoidea</taxon>
        <taxon>Ranidae</taxon>
        <taxon>Aquarana</taxon>
    </lineage>
</organism>
<dbReference type="InterPro" id="IPR035738">
    <property type="entry name" value="Intersectin-2_SH3_2"/>
</dbReference>
<dbReference type="Pfam" id="PF00018">
    <property type="entry name" value="SH3_1"/>
    <property type="match status" value="1"/>
</dbReference>
<feature type="domain" description="SH3" evidence="4">
    <location>
        <begin position="448"/>
        <end position="512"/>
    </location>
</feature>